<organism evidence="2 3">
    <name type="scientific">Amanita thiersii Skay4041</name>
    <dbReference type="NCBI Taxonomy" id="703135"/>
    <lineage>
        <taxon>Eukaryota</taxon>
        <taxon>Fungi</taxon>
        <taxon>Dikarya</taxon>
        <taxon>Basidiomycota</taxon>
        <taxon>Agaricomycotina</taxon>
        <taxon>Agaricomycetes</taxon>
        <taxon>Agaricomycetidae</taxon>
        <taxon>Agaricales</taxon>
        <taxon>Pluteineae</taxon>
        <taxon>Amanitaceae</taxon>
        <taxon>Amanita</taxon>
    </lineage>
</organism>
<protein>
    <submittedName>
        <fullName evidence="2">Uncharacterized protein</fullName>
    </submittedName>
</protein>
<accession>A0A2A9NJZ1</accession>
<keyword evidence="1" id="KW-0812">Transmembrane</keyword>
<dbReference type="EMBL" id="KZ302081">
    <property type="protein sequence ID" value="PFH47993.1"/>
    <property type="molecule type" value="Genomic_DNA"/>
</dbReference>
<name>A0A2A9NJZ1_9AGAR</name>
<feature type="transmembrane region" description="Helical" evidence="1">
    <location>
        <begin position="32"/>
        <end position="57"/>
    </location>
</feature>
<keyword evidence="1" id="KW-0472">Membrane</keyword>
<gene>
    <name evidence="2" type="ORF">AMATHDRAFT_6216</name>
</gene>
<evidence type="ECO:0000313" key="2">
    <source>
        <dbReference type="EMBL" id="PFH47993.1"/>
    </source>
</evidence>
<reference evidence="2 3" key="1">
    <citation type="submission" date="2014-02" db="EMBL/GenBank/DDBJ databases">
        <title>Transposable element dynamics among asymbiotic and ectomycorrhizal Amanita fungi.</title>
        <authorList>
            <consortium name="DOE Joint Genome Institute"/>
            <person name="Hess J."/>
            <person name="Skrede I."/>
            <person name="Wolfe B."/>
            <person name="LaButti K."/>
            <person name="Ohm R.A."/>
            <person name="Grigoriev I.V."/>
            <person name="Pringle A."/>
        </authorList>
    </citation>
    <scope>NUCLEOTIDE SEQUENCE [LARGE SCALE GENOMIC DNA]</scope>
    <source>
        <strain evidence="2 3">SKay4041</strain>
    </source>
</reference>
<feature type="transmembrane region" description="Helical" evidence="1">
    <location>
        <begin position="91"/>
        <end position="113"/>
    </location>
</feature>
<dbReference type="AlphaFoldDB" id="A0A2A9NJZ1"/>
<sequence length="506" mass="55816">MMTFFIYTSFTPIPLDDYLAASVRDNPQVTNLVVSFIGTVLGGIISFLFCHSACYAINTFLIEKGMPFYSLLQCIKIASGKFIWDRPDSPWAFLALVVAIALVVQPAAITSAFTPSPVTLSYPITGQELDLTNPAVYDILGPPITEYSIDPSTQPDTQNTVFPSTISSGEMGVRASLNLPSFFSFNNYSYVEVTNGILPANLVPMSNIIPSTNTPLTFLPANAKTEKEPRYRGQSFNYTMTQQEYQPRVTCRPEKVDIPVNITESEPRTITADVTCDNNNRSAVRMHYTENQSPIFVLSCPVTQGGTDQNALPVEHDIHLIGHGPLYESFPDYICRVNSDVVILDVHYGTSQTLFDSTQLDLLNFTSSSSQRIPAPRLAYEAVSIFVRQVISSQGPTGNMVGNIASAFYAMKYDDSDSLTKIWTSYLEGSLQFASTLIRTTLTSSSHSNLNITQEYPHLPIRTMNGTYRVNTLGWTQSSDLTHRATFAAPIFLVVSSMLLTAGTFI</sequence>
<keyword evidence="3" id="KW-1185">Reference proteome</keyword>
<keyword evidence="1" id="KW-1133">Transmembrane helix</keyword>
<dbReference type="OrthoDB" id="3351168at2759"/>
<proteinExistence type="predicted"/>
<dbReference type="STRING" id="703135.A0A2A9NJZ1"/>
<dbReference type="Proteomes" id="UP000242287">
    <property type="component" value="Unassembled WGS sequence"/>
</dbReference>
<evidence type="ECO:0000256" key="1">
    <source>
        <dbReference type="SAM" id="Phobius"/>
    </source>
</evidence>
<evidence type="ECO:0000313" key="3">
    <source>
        <dbReference type="Proteomes" id="UP000242287"/>
    </source>
</evidence>